<comment type="caution">
    <text evidence="1">The sequence shown here is derived from an EMBL/GenBank/DDBJ whole genome shotgun (WGS) entry which is preliminary data.</text>
</comment>
<dbReference type="AlphaFoldDB" id="A0A4R0KVG0"/>
<reference evidence="1 2" key="1">
    <citation type="submission" date="2019-02" db="EMBL/GenBank/DDBJ databases">
        <title>Kribbella capetownensis sp. nov. and Kribbella speibonae sp. nov., isolated from soil.</title>
        <authorList>
            <person name="Curtis S.M."/>
            <person name="Norton I."/>
            <person name="Everest G.J."/>
            <person name="Meyers P.R."/>
        </authorList>
    </citation>
    <scope>NUCLEOTIDE SEQUENCE [LARGE SCALE GENOMIC DNA]</scope>
    <source>
        <strain evidence="1 2">NRRL B-24813</strain>
    </source>
</reference>
<keyword evidence="2" id="KW-1185">Reference proteome</keyword>
<dbReference type="InterPro" id="IPR021530">
    <property type="entry name" value="AllH-like"/>
</dbReference>
<name>A0A4R0KVG0_9ACTN</name>
<evidence type="ECO:0000313" key="2">
    <source>
        <dbReference type="Proteomes" id="UP000291144"/>
    </source>
</evidence>
<dbReference type="OrthoDB" id="4933449at2"/>
<dbReference type="Pfam" id="PF11392">
    <property type="entry name" value="AllH"/>
    <property type="match status" value="1"/>
</dbReference>
<organism evidence="1 2">
    <name type="scientific">Kribbella pittospori</name>
    <dbReference type="NCBI Taxonomy" id="722689"/>
    <lineage>
        <taxon>Bacteria</taxon>
        <taxon>Bacillati</taxon>
        <taxon>Actinomycetota</taxon>
        <taxon>Actinomycetes</taxon>
        <taxon>Propionibacteriales</taxon>
        <taxon>Kribbellaceae</taxon>
        <taxon>Kribbella</taxon>
    </lineage>
</organism>
<sequence length="270" mass="27783">MTSHLAPIVAGAGVAAAHPDGAYGTVVGTFRHGCYVQVHGGMYAVAGPAVAPGPIHLIVEQAPARVPEGLAVWRDGGRLRSTEWQIDLAGTALFRPRIPSPRDLQLAASALNAMRGRLAVPDDLHSCWDSVHRAVATDDLPAAKELLEGRGGGLTPTGDDVLAGILLVHAWRGDDPHGLSEVARAAATTNLSRSFLQWAAQGQSLAPVHDLMTRAAAHDQPEFVQAVATVSAIGGSSGVALLWGIGLAASAAGTLRSWRAAAAPPAQSTT</sequence>
<protein>
    <submittedName>
        <fullName evidence="1">DUF2877 domain-containing protein</fullName>
    </submittedName>
</protein>
<gene>
    <name evidence="1" type="ORF">E0H73_16615</name>
</gene>
<accession>A0A4R0KVG0</accession>
<evidence type="ECO:0000313" key="1">
    <source>
        <dbReference type="EMBL" id="TCC62318.1"/>
    </source>
</evidence>
<dbReference type="Proteomes" id="UP000291144">
    <property type="component" value="Unassembled WGS sequence"/>
</dbReference>
<dbReference type="RefSeq" id="WP_131356393.1">
    <property type="nucleotide sequence ID" value="NZ_SJKB01000004.1"/>
</dbReference>
<dbReference type="EMBL" id="SJKB01000004">
    <property type="protein sequence ID" value="TCC62318.1"/>
    <property type="molecule type" value="Genomic_DNA"/>
</dbReference>
<proteinExistence type="predicted"/>